<evidence type="ECO:0000256" key="5">
    <source>
        <dbReference type="ARBA" id="ARBA00037974"/>
    </source>
</evidence>
<dbReference type="GO" id="GO:0047804">
    <property type="term" value="F:cysteine-S-conjugate beta-lyase activity"/>
    <property type="evidence" value="ECO:0007669"/>
    <property type="project" value="UniProtKB-EC"/>
</dbReference>
<name>A0A4Q9XYA2_9LACO</name>
<dbReference type="Proteomes" id="UP000292648">
    <property type="component" value="Unassembled WGS sequence"/>
</dbReference>
<dbReference type="InterPro" id="IPR015421">
    <property type="entry name" value="PyrdxlP-dep_Trfase_major"/>
</dbReference>
<feature type="domain" description="Aminotransferase class I/classII large" evidence="6">
    <location>
        <begin position="30"/>
        <end position="380"/>
    </location>
</feature>
<dbReference type="Pfam" id="PF00155">
    <property type="entry name" value="Aminotran_1_2"/>
    <property type="match status" value="1"/>
</dbReference>
<dbReference type="InterPro" id="IPR051798">
    <property type="entry name" value="Class-II_PLP-Dep_Aminotrans"/>
</dbReference>
<evidence type="ECO:0000256" key="3">
    <source>
        <dbReference type="ARBA" id="ARBA00022898"/>
    </source>
</evidence>
<sequence length="387" mass="44218">MQYDFNKVINRRGTYSTQWDYIQDRFGRSDILPFSISDTDFPVPVGVQEALEQRIKHPIYGYTRWNNEDYKNSIINWFSSQNQVTINPDWILYSPSVVFSIATFIRMKSAVGESVAVFTPMYDAFYHVIEDNQRVLAPVRLGSAQQDYSIDWDTLKAVLKQTATKILLLTNPHNPTGKVFSDDELKHIVALCQQYNVFIISDDIHKDIVYQKAAYTPVTEFTTKNVVLCCSATKTFNTPGLIGAYLFEPEAELREMFLCELKQKNALSSASILGIESQMAAYNTGSDYLVQLITYLQNNFDYLSTFLKSQLPEIRFKQPEATYLAWMDVSQLGLTAEKLQDKLVNTGRVGIMSGTIYGDSHYLRMNIACPISKLQEGLKRMEYGIRS</sequence>
<organism evidence="7 8">
    <name type="scientific">Lactiplantibacillus paraplantarum</name>
    <dbReference type="NCBI Taxonomy" id="60520"/>
    <lineage>
        <taxon>Bacteria</taxon>
        <taxon>Bacillati</taxon>
        <taxon>Bacillota</taxon>
        <taxon>Bacilli</taxon>
        <taxon>Lactobacillales</taxon>
        <taxon>Lactobacillaceae</taxon>
        <taxon>Lactiplantibacillus</taxon>
    </lineage>
</organism>
<dbReference type="AlphaFoldDB" id="A0A4Q9XYA2"/>
<dbReference type="EMBL" id="SEHH01000135">
    <property type="protein sequence ID" value="TBX37709.1"/>
    <property type="molecule type" value="Genomic_DNA"/>
</dbReference>
<dbReference type="SUPFAM" id="SSF53383">
    <property type="entry name" value="PLP-dependent transferases"/>
    <property type="match status" value="1"/>
</dbReference>
<comment type="cofactor">
    <cofactor evidence="1">
        <name>pyridoxal 5'-phosphate</name>
        <dbReference type="ChEBI" id="CHEBI:597326"/>
    </cofactor>
</comment>
<dbReference type="PANTHER" id="PTHR43525">
    <property type="entry name" value="PROTEIN MALY"/>
    <property type="match status" value="1"/>
</dbReference>
<dbReference type="Gene3D" id="3.40.640.10">
    <property type="entry name" value="Type I PLP-dependent aspartate aminotransferase-like (Major domain)"/>
    <property type="match status" value="1"/>
</dbReference>
<evidence type="ECO:0000256" key="4">
    <source>
        <dbReference type="ARBA" id="ARBA00023239"/>
    </source>
</evidence>
<dbReference type="InterPro" id="IPR015424">
    <property type="entry name" value="PyrdxlP-dep_Trfase"/>
</dbReference>
<evidence type="ECO:0000259" key="6">
    <source>
        <dbReference type="Pfam" id="PF00155"/>
    </source>
</evidence>
<dbReference type="GO" id="GO:0030170">
    <property type="term" value="F:pyridoxal phosphate binding"/>
    <property type="evidence" value="ECO:0007669"/>
    <property type="project" value="InterPro"/>
</dbReference>
<dbReference type="NCBIfam" id="TIGR04350">
    <property type="entry name" value="C_S_lyase_PatB"/>
    <property type="match status" value="1"/>
</dbReference>
<reference evidence="7 8" key="1">
    <citation type="submission" date="2019-01" db="EMBL/GenBank/DDBJ databases">
        <title>Draft genome sequence of Lactobacillus paraplantarum OSY-TC318, a Producer of the novel lantibiotic Paraplantaracin TC318.</title>
        <authorList>
            <person name="Hussein W.E."/>
            <person name="Huang E."/>
            <person name="Yousef A.E."/>
        </authorList>
    </citation>
    <scope>NUCLEOTIDE SEQUENCE [LARGE SCALE GENOMIC DNA]</scope>
    <source>
        <strain evidence="7 8">OSY-TC318</strain>
    </source>
</reference>
<gene>
    <name evidence="7" type="ORF">EUZ87_14930</name>
</gene>
<evidence type="ECO:0000313" key="8">
    <source>
        <dbReference type="Proteomes" id="UP000292648"/>
    </source>
</evidence>
<accession>A0A4Q9XYA2</accession>
<protein>
    <recommendedName>
        <fullName evidence="2">cysteine-S-conjugate beta-lyase</fullName>
        <ecNumber evidence="2">4.4.1.13</ecNumber>
    </recommendedName>
</protein>
<evidence type="ECO:0000256" key="2">
    <source>
        <dbReference type="ARBA" id="ARBA00012224"/>
    </source>
</evidence>
<dbReference type="PANTHER" id="PTHR43525:SF1">
    <property type="entry name" value="PROTEIN MALY"/>
    <property type="match status" value="1"/>
</dbReference>
<dbReference type="InterPro" id="IPR027619">
    <property type="entry name" value="C-S_lyase_PatB-like"/>
</dbReference>
<comment type="caution">
    <text evidence="7">The sequence shown here is derived from an EMBL/GenBank/DDBJ whole genome shotgun (WGS) entry which is preliminary data.</text>
</comment>
<keyword evidence="4 7" id="KW-0456">Lyase</keyword>
<evidence type="ECO:0000256" key="1">
    <source>
        <dbReference type="ARBA" id="ARBA00001933"/>
    </source>
</evidence>
<keyword evidence="3" id="KW-0663">Pyridoxal phosphate</keyword>
<proteinExistence type="inferred from homology"/>
<dbReference type="EC" id="4.4.1.13" evidence="2"/>
<comment type="similarity">
    <text evidence="5">Belongs to the class-II pyridoxal-phosphate-dependent aminotransferase family. MalY/PatB cystathionine beta-lyase subfamily.</text>
</comment>
<dbReference type="CDD" id="cd00609">
    <property type="entry name" value="AAT_like"/>
    <property type="match status" value="1"/>
</dbReference>
<dbReference type="InterPro" id="IPR015422">
    <property type="entry name" value="PyrdxlP-dep_Trfase_small"/>
</dbReference>
<evidence type="ECO:0000313" key="7">
    <source>
        <dbReference type="EMBL" id="TBX37709.1"/>
    </source>
</evidence>
<dbReference type="InterPro" id="IPR004839">
    <property type="entry name" value="Aminotransferase_I/II_large"/>
</dbReference>
<dbReference type="Gene3D" id="3.90.1150.10">
    <property type="entry name" value="Aspartate Aminotransferase, domain 1"/>
    <property type="match status" value="1"/>
</dbReference>